<dbReference type="KEGG" id="cpro:CPRO_26260"/>
<dbReference type="EMBL" id="CP014223">
    <property type="protein sequence ID" value="AMJ42174.1"/>
    <property type="molecule type" value="Genomic_DNA"/>
</dbReference>
<reference evidence="2 4" key="1">
    <citation type="journal article" date="2016" name="Genome Announc.">
        <title>Complete Genome Sequence of the Amino Acid-Fermenting Clostridium propionicum X2 (DSM 1682).</title>
        <authorList>
            <person name="Poehlein A."/>
            <person name="Schlien K."/>
            <person name="Chowdhury N.P."/>
            <person name="Gottschalk G."/>
            <person name="Buckel W."/>
            <person name="Daniel R."/>
        </authorList>
    </citation>
    <scope>NUCLEOTIDE SEQUENCE [LARGE SCALE GENOMIC DNA]</scope>
    <source>
        <strain evidence="2 4">X2</strain>
    </source>
</reference>
<sequence length="158" mass="17618">MAKRRPNIVDILIILTLVAVVALAVLKTGVINRVESSGVDEEAEKTTYTAFIDKVRMPTVKALHEGDLIFDDKTGICIGEIKGIEYSPLFYNLPDGNGGMVRAQYPDYYRVKMTIDGSVMEKEDGYFVDGVVELKVNSEMDVFTKYAKPTIKVTNIEM</sequence>
<dbReference type="Proteomes" id="UP000184204">
    <property type="component" value="Unassembled WGS sequence"/>
</dbReference>
<name>A0A0X8VDU6_ANAPI</name>
<evidence type="ECO:0000313" key="3">
    <source>
        <dbReference type="EMBL" id="SHE53088.1"/>
    </source>
</evidence>
<reference evidence="3" key="4">
    <citation type="submission" date="2016-11" db="EMBL/GenBank/DDBJ databases">
        <authorList>
            <person name="Varghese N."/>
            <person name="Submissions S."/>
        </authorList>
    </citation>
    <scope>NUCLEOTIDE SEQUENCE</scope>
    <source>
        <strain evidence="3">DSM 1682</strain>
    </source>
</reference>
<evidence type="ECO:0000313" key="2">
    <source>
        <dbReference type="EMBL" id="AMJ42174.1"/>
    </source>
</evidence>
<keyword evidence="1" id="KW-1133">Transmembrane helix</keyword>
<accession>A0A0X8VDU6</accession>
<proteinExistence type="predicted"/>
<dbReference type="Proteomes" id="UP000068026">
    <property type="component" value="Chromosome"/>
</dbReference>
<gene>
    <name evidence="2" type="ORF">CPRO_26260</name>
    <name evidence="3" type="ORF">SAMN02745151_00994</name>
</gene>
<dbReference type="EMBL" id="FQUA01000003">
    <property type="protein sequence ID" value="SHE53088.1"/>
    <property type="molecule type" value="Genomic_DNA"/>
</dbReference>
<keyword evidence="4" id="KW-1185">Reference proteome</keyword>
<keyword evidence="1" id="KW-0472">Membrane</keyword>
<dbReference type="OrthoDB" id="2063049at2"/>
<dbReference type="AlphaFoldDB" id="A0A0X8VDU6"/>
<evidence type="ECO:0000313" key="5">
    <source>
        <dbReference type="Proteomes" id="UP000184204"/>
    </source>
</evidence>
<reference evidence="5" key="3">
    <citation type="submission" date="2016-11" db="EMBL/GenBank/DDBJ databases">
        <authorList>
            <person name="Jaros S."/>
            <person name="Januszkiewicz K."/>
            <person name="Wedrychowicz H."/>
        </authorList>
    </citation>
    <scope>NUCLEOTIDE SEQUENCE [LARGE SCALE GENOMIC DNA]</scope>
    <source>
        <strain evidence="5">DSM 1682</strain>
    </source>
</reference>
<evidence type="ECO:0008006" key="6">
    <source>
        <dbReference type="Google" id="ProtNLM"/>
    </source>
</evidence>
<protein>
    <recommendedName>
        <fullName evidence="6">DUF4330 domain-containing protein</fullName>
    </recommendedName>
</protein>
<reference evidence="4" key="2">
    <citation type="submission" date="2016-01" db="EMBL/GenBank/DDBJ databases">
        <authorList>
            <person name="Poehlein A."/>
            <person name="Schlien K."/>
            <person name="Gottschalk G."/>
            <person name="Buckel W."/>
            <person name="Daniel R."/>
        </authorList>
    </citation>
    <scope>NUCLEOTIDE SEQUENCE [LARGE SCALE GENOMIC DNA]</scope>
    <source>
        <strain evidence="4">X2</strain>
    </source>
</reference>
<evidence type="ECO:0000256" key="1">
    <source>
        <dbReference type="SAM" id="Phobius"/>
    </source>
</evidence>
<evidence type="ECO:0000313" key="4">
    <source>
        <dbReference type="Proteomes" id="UP000068026"/>
    </source>
</evidence>
<dbReference type="RefSeq" id="WP_066052567.1">
    <property type="nucleotide sequence ID" value="NZ_CP014223.1"/>
</dbReference>
<feature type="transmembrane region" description="Helical" evidence="1">
    <location>
        <begin position="7"/>
        <end position="26"/>
    </location>
</feature>
<organism evidence="3 5">
    <name type="scientific">Anaerotignum propionicum DSM 1682</name>
    <dbReference type="NCBI Taxonomy" id="991789"/>
    <lineage>
        <taxon>Bacteria</taxon>
        <taxon>Bacillati</taxon>
        <taxon>Bacillota</taxon>
        <taxon>Clostridia</taxon>
        <taxon>Lachnospirales</taxon>
        <taxon>Anaerotignaceae</taxon>
        <taxon>Anaerotignum</taxon>
    </lineage>
</organism>
<keyword evidence="1" id="KW-0812">Transmembrane</keyword>